<dbReference type="GO" id="GO:0016853">
    <property type="term" value="F:isomerase activity"/>
    <property type="evidence" value="ECO:0007669"/>
    <property type="project" value="UniProtKB-KW"/>
</dbReference>
<dbReference type="Gene3D" id="3.90.850.10">
    <property type="entry name" value="Fumarylacetoacetase-like, C-terminal domain"/>
    <property type="match status" value="1"/>
</dbReference>
<dbReference type="SUPFAM" id="SSF56529">
    <property type="entry name" value="FAH"/>
    <property type="match status" value="1"/>
</dbReference>
<comment type="caution">
    <text evidence="4">The sequence shown here is derived from an EMBL/GenBank/DDBJ whole genome shotgun (WGS) entry which is preliminary data.</text>
</comment>
<name>A0A132U8J8_9BACL</name>
<dbReference type="GO" id="GO:0019752">
    <property type="term" value="P:carboxylic acid metabolic process"/>
    <property type="evidence" value="ECO:0007669"/>
    <property type="project" value="UniProtKB-ARBA"/>
</dbReference>
<dbReference type="InterPro" id="IPR011234">
    <property type="entry name" value="Fumarylacetoacetase-like_C"/>
</dbReference>
<reference evidence="4 5" key="1">
    <citation type="submission" date="2015-08" db="EMBL/GenBank/DDBJ databases">
        <title>Genomes of Paenibacillus riograndensis.</title>
        <authorList>
            <person name="Sant'Anna F.H."/>
            <person name="Souza R."/>
            <person name="Ambrosini A."/>
            <person name="Bach E."/>
            <person name="Fernandes G."/>
            <person name="Balsanelli E."/>
            <person name="Baura V.A."/>
            <person name="Pedrosa F.O."/>
            <person name="Souza E.M."/>
            <person name="Passaglia L."/>
        </authorList>
    </citation>
    <scope>NUCLEOTIDE SEQUENCE [LARGE SCALE GENOMIC DNA]</scope>
    <source>
        <strain evidence="4 5">CAS34</strain>
    </source>
</reference>
<dbReference type="Proteomes" id="UP000070475">
    <property type="component" value="Unassembled WGS sequence"/>
</dbReference>
<dbReference type="GO" id="GO:0046872">
    <property type="term" value="F:metal ion binding"/>
    <property type="evidence" value="ECO:0007669"/>
    <property type="project" value="UniProtKB-KW"/>
</dbReference>
<organism evidence="4 5">
    <name type="scientific">Paenibacillus riograndensis</name>
    <dbReference type="NCBI Taxonomy" id="483937"/>
    <lineage>
        <taxon>Bacteria</taxon>
        <taxon>Bacillati</taxon>
        <taxon>Bacillota</taxon>
        <taxon>Bacilli</taxon>
        <taxon>Bacillales</taxon>
        <taxon>Paenibacillaceae</taxon>
        <taxon>Paenibacillus</taxon>
        <taxon>Paenibacillus sonchi group</taxon>
    </lineage>
</organism>
<dbReference type="OrthoDB" id="9805307at2"/>
<evidence type="ECO:0000313" key="4">
    <source>
        <dbReference type="EMBL" id="KWX79706.1"/>
    </source>
</evidence>
<dbReference type="InterPro" id="IPR036663">
    <property type="entry name" value="Fumarylacetoacetase_C_sf"/>
</dbReference>
<dbReference type="PATRIC" id="fig|483937.3.peg.4609"/>
<proteinExistence type="inferred from homology"/>
<dbReference type="Pfam" id="PF01557">
    <property type="entry name" value="FAA_hydrolase"/>
    <property type="match status" value="1"/>
</dbReference>
<dbReference type="AlphaFoldDB" id="A0A132U8J8"/>
<keyword evidence="2" id="KW-0479">Metal-binding</keyword>
<comment type="similarity">
    <text evidence="1">Belongs to the FAH family.</text>
</comment>
<keyword evidence="4" id="KW-0413">Isomerase</keyword>
<sequence length="304" mass="33142">MKLMNFWESGNLRLGVKKEEGILDVAAALNALPQRAAGAVPATLREVLDGGEAALASLRKFADSLPYHDEGAKAFYRDETLLEFAPCTADPGKIICIGLNYRRHAEETGMPLPEYPILFSKFSNSLSGHGMEVPLPYSTQKVDYEAELGIMIGRTAKNVSEEEALDAVFGYFAANDLSARDLQTRTSQWLAGKSCDRFAPVGPYVVTEDEVGDPGLLRISCSVNGEIRQDSNTSDMIFGCRQIISYISSCMTLSPGDIILTGTPEGVMMGYPPEKQVYLQPGDVVTVEIEKLGRLTNRMVAEEA</sequence>
<evidence type="ECO:0000259" key="3">
    <source>
        <dbReference type="Pfam" id="PF01557"/>
    </source>
</evidence>
<accession>A0A132U8J8</accession>
<dbReference type="InterPro" id="IPR051121">
    <property type="entry name" value="FAH"/>
</dbReference>
<keyword evidence="5" id="KW-1185">Reference proteome</keyword>
<dbReference type="RefSeq" id="WP_060859728.1">
    <property type="nucleotide sequence ID" value="NZ_LIRB01000109.1"/>
</dbReference>
<gene>
    <name evidence="4" type="ORF">AMQ84_06230</name>
</gene>
<dbReference type="PANTHER" id="PTHR42796">
    <property type="entry name" value="FUMARYLACETOACETATE HYDROLASE DOMAIN-CONTAINING PROTEIN 2A-RELATED"/>
    <property type="match status" value="1"/>
</dbReference>
<protein>
    <submittedName>
        <fullName evidence="4">5-carboxymethyl-2-hydroxymuconate isomerase</fullName>
    </submittedName>
</protein>
<evidence type="ECO:0000313" key="5">
    <source>
        <dbReference type="Proteomes" id="UP000070475"/>
    </source>
</evidence>
<dbReference type="EMBL" id="LIRB01000109">
    <property type="protein sequence ID" value="KWX79706.1"/>
    <property type="molecule type" value="Genomic_DNA"/>
</dbReference>
<dbReference type="PANTHER" id="PTHR42796:SF4">
    <property type="entry name" value="FUMARYLACETOACETATE HYDROLASE DOMAIN-CONTAINING PROTEIN 2A"/>
    <property type="match status" value="1"/>
</dbReference>
<evidence type="ECO:0000256" key="2">
    <source>
        <dbReference type="ARBA" id="ARBA00022723"/>
    </source>
</evidence>
<dbReference type="FunFam" id="3.90.850.10:FF:000002">
    <property type="entry name" value="2-hydroxyhepta-2,4-diene-1,7-dioate isomerase"/>
    <property type="match status" value="1"/>
</dbReference>
<feature type="domain" description="Fumarylacetoacetase-like C-terminal" evidence="3">
    <location>
        <begin position="93"/>
        <end position="299"/>
    </location>
</feature>
<evidence type="ECO:0000256" key="1">
    <source>
        <dbReference type="ARBA" id="ARBA00010211"/>
    </source>
</evidence>